<name>A0ABP4SYI4_9MICO</name>
<dbReference type="RefSeq" id="WP_344054876.1">
    <property type="nucleotide sequence ID" value="NZ_BAAAPK010000001.1"/>
</dbReference>
<dbReference type="InterPro" id="IPR050107">
    <property type="entry name" value="ABC_carbohydrate_import_ATPase"/>
</dbReference>
<keyword evidence="2" id="KW-1003">Cell membrane</keyword>
<evidence type="ECO:0000256" key="3">
    <source>
        <dbReference type="ARBA" id="ARBA00022597"/>
    </source>
</evidence>
<dbReference type="InterPro" id="IPR003593">
    <property type="entry name" value="AAA+_ATPase"/>
</dbReference>
<dbReference type="PANTHER" id="PTHR43790:SF3">
    <property type="entry name" value="D-ALLOSE IMPORT ATP-BINDING PROTEIN ALSA-RELATED"/>
    <property type="match status" value="1"/>
</dbReference>
<dbReference type="Proteomes" id="UP001500596">
    <property type="component" value="Unassembled WGS sequence"/>
</dbReference>
<proteinExistence type="predicted"/>
<feature type="domain" description="ABC transporter" evidence="8">
    <location>
        <begin position="282"/>
        <end position="523"/>
    </location>
</feature>
<dbReference type="Pfam" id="PF00005">
    <property type="entry name" value="ABC_tran"/>
    <property type="match status" value="2"/>
</dbReference>
<evidence type="ECO:0000256" key="4">
    <source>
        <dbReference type="ARBA" id="ARBA00022741"/>
    </source>
</evidence>
<dbReference type="GO" id="GO:0005524">
    <property type="term" value="F:ATP binding"/>
    <property type="evidence" value="ECO:0007669"/>
    <property type="project" value="UniProtKB-KW"/>
</dbReference>
<sequence length="523" mass="55890">MSAGSVTEPSAAGGQSSPDAQLELELDRITKGYLGVQALKGVSFAVRRGSIHALAGQNGAGKSTLAKILSGAETPDAGTIRLGGTLQRFRHPLDAQQAGIHTIYQELSLVPSLSVAENIFLGRLPRAGGVAVDWNRMASEARAALDRVGFDLDVRRPVGSFSTAEQQAVELAKAIHKDARLLLLDEPTSTLPLPDVDRLFTVLRSLSQQGVTLLYISHRMDELYSLCDAVTVLRDGVTSADLITAESKPADVVTAMVGRSLEGSIADAALRGERSPRLGSGAKERVVISVRDLSEDDRVRDVSFDLREGEVLGIAGLIGSGQSELAGLIAGARRRTSGAMSVEGKPVDFTAPRDAIRRGIGLLPQDRKSAGFIPDMGVAGNITLASLPMFSRLSVIDSRRERKAAGDLVTRLGMKVSSVNQPMKTLSGGTQQKAILARWLVRNSRVLVCDEPTRGVDVGAKEDMYELLREFAREGGTVVIASSEITEAMMCDRVLVMARGRVIAELDHDEIDPHGQAILQKFS</sequence>
<dbReference type="CDD" id="cd03216">
    <property type="entry name" value="ABC_Carb_Monos_I"/>
    <property type="match status" value="1"/>
</dbReference>
<keyword evidence="1" id="KW-0813">Transport</keyword>
<accession>A0ABP4SYI4</accession>
<dbReference type="InterPro" id="IPR027417">
    <property type="entry name" value="P-loop_NTPase"/>
</dbReference>
<dbReference type="PROSITE" id="PS50893">
    <property type="entry name" value="ABC_TRANSPORTER_2"/>
    <property type="match status" value="2"/>
</dbReference>
<dbReference type="SUPFAM" id="SSF52540">
    <property type="entry name" value="P-loop containing nucleoside triphosphate hydrolases"/>
    <property type="match status" value="2"/>
</dbReference>
<comment type="caution">
    <text evidence="9">The sequence shown here is derived from an EMBL/GenBank/DDBJ whole genome shotgun (WGS) entry which is preliminary data.</text>
</comment>
<keyword evidence="6" id="KW-1278">Translocase</keyword>
<evidence type="ECO:0000256" key="7">
    <source>
        <dbReference type="ARBA" id="ARBA00023136"/>
    </source>
</evidence>
<dbReference type="InterPro" id="IPR003439">
    <property type="entry name" value="ABC_transporter-like_ATP-bd"/>
</dbReference>
<evidence type="ECO:0000313" key="10">
    <source>
        <dbReference type="Proteomes" id="UP001500596"/>
    </source>
</evidence>
<dbReference type="CDD" id="cd03215">
    <property type="entry name" value="ABC_Carb_Monos_II"/>
    <property type="match status" value="1"/>
</dbReference>
<evidence type="ECO:0000313" key="9">
    <source>
        <dbReference type="EMBL" id="GAA1679321.1"/>
    </source>
</evidence>
<keyword evidence="3" id="KW-0762">Sugar transport</keyword>
<keyword evidence="10" id="KW-1185">Reference proteome</keyword>
<keyword evidence="5 9" id="KW-0067">ATP-binding</keyword>
<dbReference type="Gene3D" id="3.40.50.300">
    <property type="entry name" value="P-loop containing nucleotide triphosphate hydrolases"/>
    <property type="match status" value="2"/>
</dbReference>
<gene>
    <name evidence="9" type="ORF">GCM10009807_24010</name>
</gene>
<evidence type="ECO:0000259" key="8">
    <source>
        <dbReference type="PROSITE" id="PS50893"/>
    </source>
</evidence>
<reference evidence="10" key="1">
    <citation type="journal article" date="2019" name="Int. J. Syst. Evol. Microbiol.">
        <title>The Global Catalogue of Microorganisms (GCM) 10K type strain sequencing project: providing services to taxonomists for standard genome sequencing and annotation.</title>
        <authorList>
            <consortium name="The Broad Institute Genomics Platform"/>
            <consortium name="The Broad Institute Genome Sequencing Center for Infectious Disease"/>
            <person name="Wu L."/>
            <person name="Ma J."/>
        </authorList>
    </citation>
    <scope>NUCLEOTIDE SEQUENCE [LARGE SCALE GENOMIC DNA]</scope>
    <source>
        <strain evidence="10">JCM 15575</strain>
    </source>
</reference>
<evidence type="ECO:0000256" key="1">
    <source>
        <dbReference type="ARBA" id="ARBA00022448"/>
    </source>
</evidence>
<evidence type="ECO:0000256" key="6">
    <source>
        <dbReference type="ARBA" id="ARBA00022967"/>
    </source>
</evidence>
<dbReference type="EMBL" id="BAAAPK010000001">
    <property type="protein sequence ID" value="GAA1679321.1"/>
    <property type="molecule type" value="Genomic_DNA"/>
</dbReference>
<protein>
    <submittedName>
        <fullName evidence="9">Sugar ABC transporter ATP-binding protein</fullName>
    </submittedName>
</protein>
<feature type="domain" description="ABC transporter" evidence="8">
    <location>
        <begin position="24"/>
        <end position="260"/>
    </location>
</feature>
<evidence type="ECO:0000256" key="5">
    <source>
        <dbReference type="ARBA" id="ARBA00022840"/>
    </source>
</evidence>
<evidence type="ECO:0000256" key="2">
    <source>
        <dbReference type="ARBA" id="ARBA00022475"/>
    </source>
</evidence>
<keyword evidence="4" id="KW-0547">Nucleotide-binding</keyword>
<keyword evidence="7" id="KW-0472">Membrane</keyword>
<organism evidence="9 10">
    <name type="scientific">Microbacterium lacus</name>
    <dbReference type="NCBI Taxonomy" id="415217"/>
    <lineage>
        <taxon>Bacteria</taxon>
        <taxon>Bacillati</taxon>
        <taxon>Actinomycetota</taxon>
        <taxon>Actinomycetes</taxon>
        <taxon>Micrococcales</taxon>
        <taxon>Microbacteriaceae</taxon>
        <taxon>Microbacterium</taxon>
    </lineage>
</organism>
<dbReference type="SMART" id="SM00382">
    <property type="entry name" value="AAA"/>
    <property type="match status" value="2"/>
</dbReference>
<dbReference type="PANTHER" id="PTHR43790">
    <property type="entry name" value="CARBOHYDRATE TRANSPORT ATP-BINDING PROTEIN MG119-RELATED"/>
    <property type="match status" value="1"/>
</dbReference>